<feature type="coiled-coil region" evidence="1">
    <location>
        <begin position="96"/>
        <end position="148"/>
    </location>
</feature>
<evidence type="ECO:0000313" key="3">
    <source>
        <dbReference type="EnsemblProtists" id="Phyra82156"/>
    </source>
</evidence>
<evidence type="ECO:0000313" key="4">
    <source>
        <dbReference type="Proteomes" id="UP000005238"/>
    </source>
</evidence>
<reference evidence="4" key="1">
    <citation type="journal article" date="2006" name="Science">
        <title>Phytophthora genome sequences uncover evolutionary origins and mechanisms of pathogenesis.</title>
        <authorList>
            <person name="Tyler B.M."/>
            <person name="Tripathy S."/>
            <person name="Zhang X."/>
            <person name="Dehal P."/>
            <person name="Jiang R.H."/>
            <person name="Aerts A."/>
            <person name="Arredondo F.D."/>
            <person name="Baxter L."/>
            <person name="Bensasson D."/>
            <person name="Beynon J.L."/>
            <person name="Chapman J."/>
            <person name="Damasceno C.M."/>
            <person name="Dorrance A.E."/>
            <person name="Dou D."/>
            <person name="Dickerman A.W."/>
            <person name="Dubchak I.L."/>
            <person name="Garbelotto M."/>
            <person name="Gijzen M."/>
            <person name="Gordon S.G."/>
            <person name="Govers F."/>
            <person name="Grunwald N.J."/>
            <person name="Huang W."/>
            <person name="Ivors K.L."/>
            <person name="Jones R.W."/>
            <person name="Kamoun S."/>
            <person name="Krampis K."/>
            <person name="Lamour K.H."/>
            <person name="Lee M.K."/>
            <person name="McDonald W.H."/>
            <person name="Medina M."/>
            <person name="Meijer H.J."/>
            <person name="Nordberg E.K."/>
            <person name="Maclean D.J."/>
            <person name="Ospina-Giraldo M.D."/>
            <person name="Morris P.F."/>
            <person name="Phuntumart V."/>
            <person name="Putnam N.H."/>
            <person name="Rash S."/>
            <person name="Rose J.K."/>
            <person name="Sakihama Y."/>
            <person name="Salamov A.A."/>
            <person name="Savidor A."/>
            <person name="Scheuring C.F."/>
            <person name="Smith B.M."/>
            <person name="Sobral B.W."/>
            <person name="Terry A."/>
            <person name="Torto-Alalibo T.A."/>
            <person name="Win J."/>
            <person name="Xu Z."/>
            <person name="Zhang H."/>
            <person name="Grigoriev I.V."/>
            <person name="Rokhsar D.S."/>
            <person name="Boore J.L."/>
        </authorList>
    </citation>
    <scope>NUCLEOTIDE SEQUENCE [LARGE SCALE GENOMIC DNA]</scope>
    <source>
        <strain evidence="4">Pr102</strain>
    </source>
</reference>
<dbReference type="HOGENOM" id="CLU_1374637_0_0_1"/>
<dbReference type="EMBL" id="DS566065">
    <property type="status" value="NOT_ANNOTATED_CDS"/>
    <property type="molecule type" value="Genomic_DNA"/>
</dbReference>
<reference evidence="3" key="2">
    <citation type="submission" date="2015-06" db="UniProtKB">
        <authorList>
            <consortium name="EnsemblProtists"/>
        </authorList>
    </citation>
    <scope>IDENTIFICATION</scope>
    <source>
        <strain evidence="3">Pr102</strain>
    </source>
</reference>
<protein>
    <submittedName>
        <fullName evidence="3">Uncharacterized protein</fullName>
    </submittedName>
</protein>
<proteinExistence type="predicted"/>
<keyword evidence="4" id="KW-1185">Reference proteome</keyword>
<dbReference type="InParanoid" id="H3GX60"/>
<feature type="region of interest" description="Disordered" evidence="2">
    <location>
        <begin position="1"/>
        <end position="92"/>
    </location>
</feature>
<dbReference type="VEuPathDB" id="FungiDB:KRP23_15152"/>
<sequence>MELAPWSPLTAGGLQPLDNQSMSEDEEELLLLLHTMSSQTVDSDEDGSLKDSLMSPQQWSRPNAATSSSSEDTAKETQVARRPAMPGTIKRRKVEMGKLRREEHKLRARLAQLKAVAEEQERMADADLSCAEQEAAMVQRSKAEHEAKRRQLSVRKNNGLRAALERQVGITKSLRRFLQRRMRQQVRSPYVMTTLGWKV</sequence>
<keyword evidence="1" id="KW-0175">Coiled coil</keyword>
<name>H3GX60_PHYRM</name>
<dbReference type="Proteomes" id="UP000005238">
    <property type="component" value="Unassembled WGS sequence"/>
</dbReference>
<dbReference type="EnsemblProtists" id="Phyra82156">
    <property type="protein sequence ID" value="Phyra82156"/>
    <property type="gene ID" value="Phyra82156"/>
</dbReference>
<accession>H3GX60</accession>
<evidence type="ECO:0000256" key="2">
    <source>
        <dbReference type="SAM" id="MobiDB-lite"/>
    </source>
</evidence>
<feature type="compositionally biased region" description="Polar residues" evidence="2">
    <location>
        <begin position="54"/>
        <end position="71"/>
    </location>
</feature>
<organism evidence="3 4">
    <name type="scientific">Phytophthora ramorum</name>
    <name type="common">Sudden oak death agent</name>
    <dbReference type="NCBI Taxonomy" id="164328"/>
    <lineage>
        <taxon>Eukaryota</taxon>
        <taxon>Sar</taxon>
        <taxon>Stramenopiles</taxon>
        <taxon>Oomycota</taxon>
        <taxon>Peronosporomycetes</taxon>
        <taxon>Peronosporales</taxon>
        <taxon>Peronosporaceae</taxon>
        <taxon>Phytophthora</taxon>
    </lineage>
</organism>
<dbReference type="AlphaFoldDB" id="H3GX60"/>
<evidence type="ECO:0000256" key="1">
    <source>
        <dbReference type="SAM" id="Coils"/>
    </source>
</evidence>